<feature type="chain" id="PRO_5021965213" evidence="1">
    <location>
        <begin position="28"/>
        <end position="519"/>
    </location>
</feature>
<dbReference type="InterPro" id="IPR030678">
    <property type="entry name" value="Peptide/Ni-bd"/>
</dbReference>
<dbReference type="SUPFAM" id="SSF53850">
    <property type="entry name" value="Periplasmic binding protein-like II"/>
    <property type="match status" value="1"/>
</dbReference>
<dbReference type="GO" id="GO:1904680">
    <property type="term" value="F:peptide transmembrane transporter activity"/>
    <property type="evidence" value="ECO:0007669"/>
    <property type="project" value="TreeGrafter"/>
</dbReference>
<reference evidence="3 4" key="1">
    <citation type="submission" date="2019-06" db="EMBL/GenBank/DDBJ databases">
        <title>Sequencing the genomes of 1000 actinobacteria strains.</title>
        <authorList>
            <person name="Klenk H.-P."/>
        </authorList>
    </citation>
    <scope>NUCLEOTIDE SEQUENCE [LARGE SCALE GENOMIC DNA]</scope>
    <source>
        <strain evidence="3 4">DSM 45301</strain>
    </source>
</reference>
<sequence>MGVPYSRRVVVLLAALALLLAGCGGRATSGAGGSGVLDPGGTFRYVFVQNPSTFDPHKSANPWDMIFFRLVYDQLIMEDEQGDLVPQLATSWEFVDGDTALVLTLRDDVTFIDGTPFDAAAVKANIERAMTLEGSTQKGALARVAGVDVVDAHTARINLSGPGGNLPALLSGTTGSMISPAAFDNPDLDQNPVGSGMARLAEYVPGQVTRYDRNPDYWDPGAAKAAHYEIFVQTSAPTRLTMLQTGQAELTYLDPSQAEQAAAAGLNTAPSKSLSIMSLYMNTGKPPFDDIRVRQAMQHAVDRGAIVEGLFFGIGEPVAQYMPPDYWAYNPDVTPDDPAHRYDPERARQLLAEAGHPGGVDFEMLVPSLDDHRAVAEALVPMLAEAGLRASTRVVESPTTGVTFYGREEGNAFPGMGAPFQDPTTVYQASLPGQYANPWNTSSPEFQQAWMDALAGSSRESRLEAMHRMVEEEKKILKSFPLHAHVPPSAWTDRAVFPEGYRPAYAPTFRGVGVTGDSR</sequence>
<feature type="domain" description="Solute-binding protein family 5" evidence="2">
    <location>
        <begin position="84"/>
        <end position="429"/>
    </location>
</feature>
<dbReference type="PIRSF" id="PIRSF002741">
    <property type="entry name" value="MppA"/>
    <property type="match status" value="1"/>
</dbReference>
<dbReference type="Gene3D" id="3.90.76.10">
    <property type="entry name" value="Dipeptide-binding Protein, Domain 1"/>
    <property type="match status" value="1"/>
</dbReference>
<dbReference type="InterPro" id="IPR000914">
    <property type="entry name" value="SBP_5_dom"/>
</dbReference>
<comment type="caution">
    <text evidence="3">The sequence shown here is derived from an EMBL/GenBank/DDBJ whole genome shotgun (WGS) entry which is preliminary data.</text>
</comment>
<evidence type="ECO:0000313" key="4">
    <source>
        <dbReference type="Proteomes" id="UP000315677"/>
    </source>
</evidence>
<gene>
    <name evidence="3" type="ORF">FB558_4483</name>
</gene>
<dbReference type="InterPro" id="IPR039424">
    <property type="entry name" value="SBP_5"/>
</dbReference>
<dbReference type="Pfam" id="PF00496">
    <property type="entry name" value="SBP_bac_5"/>
    <property type="match status" value="1"/>
</dbReference>
<dbReference type="PANTHER" id="PTHR30290">
    <property type="entry name" value="PERIPLASMIC BINDING COMPONENT OF ABC TRANSPORTER"/>
    <property type="match status" value="1"/>
</dbReference>
<dbReference type="PROSITE" id="PS51257">
    <property type="entry name" value="PROKAR_LIPOPROTEIN"/>
    <property type="match status" value="1"/>
</dbReference>
<dbReference type="GO" id="GO:0042597">
    <property type="term" value="C:periplasmic space"/>
    <property type="evidence" value="ECO:0007669"/>
    <property type="project" value="UniProtKB-ARBA"/>
</dbReference>
<keyword evidence="1" id="KW-0732">Signal</keyword>
<evidence type="ECO:0000256" key="1">
    <source>
        <dbReference type="SAM" id="SignalP"/>
    </source>
</evidence>
<proteinExistence type="predicted"/>
<feature type="signal peptide" evidence="1">
    <location>
        <begin position="1"/>
        <end position="27"/>
    </location>
</feature>
<dbReference type="Gene3D" id="3.10.105.10">
    <property type="entry name" value="Dipeptide-binding Protein, Domain 3"/>
    <property type="match status" value="1"/>
</dbReference>
<accession>A0A543DRF3</accession>
<organism evidence="3 4">
    <name type="scientific">Pseudonocardia kunmingensis</name>
    <dbReference type="NCBI Taxonomy" id="630975"/>
    <lineage>
        <taxon>Bacteria</taxon>
        <taxon>Bacillati</taxon>
        <taxon>Actinomycetota</taxon>
        <taxon>Actinomycetes</taxon>
        <taxon>Pseudonocardiales</taxon>
        <taxon>Pseudonocardiaceae</taxon>
        <taxon>Pseudonocardia</taxon>
    </lineage>
</organism>
<evidence type="ECO:0000313" key="3">
    <source>
        <dbReference type="EMBL" id="TQM11910.1"/>
    </source>
</evidence>
<dbReference type="GO" id="GO:0015833">
    <property type="term" value="P:peptide transport"/>
    <property type="evidence" value="ECO:0007669"/>
    <property type="project" value="TreeGrafter"/>
</dbReference>
<dbReference type="EMBL" id="VFPA01000002">
    <property type="protein sequence ID" value="TQM11910.1"/>
    <property type="molecule type" value="Genomic_DNA"/>
</dbReference>
<keyword evidence="4" id="KW-1185">Reference proteome</keyword>
<name>A0A543DRF3_9PSEU</name>
<evidence type="ECO:0000259" key="2">
    <source>
        <dbReference type="Pfam" id="PF00496"/>
    </source>
</evidence>
<dbReference type="GO" id="GO:0043190">
    <property type="term" value="C:ATP-binding cassette (ABC) transporter complex"/>
    <property type="evidence" value="ECO:0007669"/>
    <property type="project" value="InterPro"/>
</dbReference>
<dbReference type="Gene3D" id="3.40.190.10">
    <property type="entry name" value="Periplasmic binding protein-like II"/>
    <property type="match status" value="1"/>
</dbReference>
<dbReference type="Proteomes" id="UP000315677">
    <property type="component" value="Unassembled WGS sequence"/>
</dbReference>
<dbReference type="AlphaFoldDB" id="A0A543DRF3"/>
<dbReference type="OrthoDB" id="9803988at2"/>
<dbReference type="RefSeq" id="WP_142056329.1">
    <property type="nucleotide sequence ID" value="NZ_VFPA01000002.1"/>
</dbReference>
<protein>
    <submittedName>
        <fullName evidence="3">Peptide/nickel transport system substrate-binding protein</fullName>
    </submittedName>
</protein>